<gene>
    <name evidence="1" type="ORF">GOODEAATRI_000238</name>
</gene>
<organism evidence="1 2">
    <name type="scientific">Goodea atripinnis</name>
    <dbReference type="NCBI Taxonomy" id="208336"/>
    <lineage>
        <taxon>Eukaryota</taxon>
        <taxon>Metazoa</taxon>
        <taxon>Chordata</taxon>
        <taxon>Craniata</taxon>
        <taxon>Vertebrata</taxon>
        <taxon>Euteleostomi</taxon>
        <taxon>Actinopterygii</taxon>
        <taxon>Neopterygii</taxon>
        <taxon>Teleostei</taxon>
        <taxon>Neoteleostei</taxon>
        <taxon>Acanthomorphata</taxon>
        <taxon>Ovalentaria</taxon>
        <taxon>Atherinomorphae</taxon>
        <taxon>Cyprinodontiformes</taxon>
        <taxon>Goodeidae</taxon>
        <taxon>Goodea</taxon>
    </lineage>
</organism>
<dbReference type="SMART" id="SM00150">
    <property type="entry name" value="SPEC"/>
    <property type="match status" value="2"/>
</dbReference>
<sequence length="361" mass="41419">MTLIRESLESLCSRRQTSTSLQGLTPRIQEQLHDNKQTLIELSKLELGLNSVKGQADELLANTHAAGDNSIGTGSSVHPVPDEFKRELYQKKIEIESLNHRFVCRLSPGSLSPLSDFRQRWDSLESETVNRQVLRNDVMSHVRTIESLNQAGRKLLEAGSGDSTHGLQSQLEQVNESWEFVRCETERRQLELENRLSQLKRNMYILAQILLNELNGYSEKKTSVESTGCRLTELSRKEDCDVIHNLIITVQDRYKKLLQQTSERGRMLEDVKKHVKQLEGAVYFSKTFQKELGKRAGCIRTLKRSVRDLTRSSTADAHWLQEQMEELEDRWDAVCRLSVSKQDRLEAALQQVPLLCVCSVW</sequence>
<dbReference type="SUPFAM" id="SSF46966">
    <property type="entry name" value="Spectrin repeat"/>
    <property type="match status" value="3"/>
</dbReference>
<proteinExistence type="predicted"/>
<dbReference type="PANTHER" id="PTHR23169:SF33">
    <property type="entry name" value="MICROTUBULE-ACTIN CROSS-LINKING FACTOR 1, ISOFORMS 1_2_3_5"/>
    <property type="match status" value="1"/>
</dbReference>
<evidence type="ECO:0000313" key="2">
    <source>
        <dbReference type="Proteomes" id="UP001476798"/>
    </source>
</evidence>
<dbReference type="PANTHER" id="PTHR23169">
    <property type="entry name" value="ENVOPLAKIN"/>
    <property type="match status" value="1"/>
</dbReference>
<dbReference type="InterPro" id="IPR043197">
    <property type="entry name" value="Plakin"/>
</dbReference>
<evidence type="ECO:0000313" key="1">
    <source>
        <dbReference type="EMBL" id="MEQ2173721.1"/>
    </source>
</evidence>
<accession>A0ABV0NQN5</accession>
<keyword evidence="2" id="KW-1185">Reference proteome</keyword>
<comment type="caution">
    <text evidence="1">The sequence shown here is derived from an EMBL/GenBank/DDBJ whole genome shotgun (WGS) entry which is preliminary data.</text>
</comment>
<dbReference type="Pfam" id="PF00435">
    <property type="entry name" value="Spectrin"/>
    <property type="match status" value="2"/>
</dbReference>
<dbReference type="Proteomes" id="UP001476798">
    <property type="component" value="Unassembled WGS sequence"/>
</dbReference>
<reference evidence="1 2" key="1">
    <citation type="submission" date="2021-06" db="EMBL/GenBank/DDBJ databases">
        <authorList>
            <person name="Palmer J.M."/>
        </authorList>
    </citation>
    <scope>NUCLEOTIDE SEQUENCE [LARGE SCALE GENOMIC DNA]</scope>
    <source>
        <strain evidence="1 2">GA_2019</strain>
        <tissue evidence="1">Muscle</tissue>
    </source>
</reference>
<protein>
    <submittedName>
        <fullName evidence="1">Uncharacterized protein</fullName>
    </submittedName>
</protein>
<name>A0ABV0NQN5_9TELE</name>
<dbReference type="Gene3D" id="1.20.58.60">
    <property type="match status" value="2"/>
</dbReference>
<dbReference type="EMBL" id="JAHRIO010049982">
    <property type="protein sequence ID" value="MEQ2173721.1"/>
    <property type="molecule type" value="Genomic_DNA"/>
</dbReference>
<dbReference type="InterPro" id="IPR018159">
    <property type="entry name" value="Spectrin/alpha-actinin"/>
</dbReference>
<dbReference type="InterPro" id="IPR002017">
    <property type="entry name" value="Spectrin_repeat"/>
</dbReference>